<sequence length="293" mass="33193">MKKLLSLLFMAILSVSASYGQHQLTIATYNLRNDNATNDDSVRGNGWKQRLPVITQLIRFHDWDIFGTQEGLVHQLEGLKQAMPQYVFTGIGRDDGKTAGEFSAIFYKKDKFKLLKHGDFWMAPITNKPNKGWDAALPRICSWGYFREKKTGYKFYYFNLHMDHIGVIARRESAKLVLKKVKELGGNSPAILSGDFNVDQTSDSYAVINNSGTLKDSYGLSPIKYATNGTFNDFDANGKTSGRIDHIFVTKDFTVKRYGILTDTYRAKAKGSDKYEAKEPSDHFPVMIMVDHK</sequence>
<dbReference type="STRING" id="551996.SAMN05192573_12170"/>
<dbReference type="GO" id="GO:0000175">
    <property type="term" value="F:3'-5'-RNA exonuclease activity"/>
    <property type="evidence" value="ECO:0007669"/>
    <property type="project" value="TreeGrafter"/>
</dbReference>
<accession>A0A1G8KTJ0</accession>
<dbReference type="PANTHER" id="PTHR12121">
    <property type="entry name" value="CARBON CATABOLITE REPRESSOR PROTEIN 4"/>
    <property type="match status" value="1"/>
</dbReference>
<protein>
    <submittedName>
        <fullName evidence="3">Metal-dependent hydrolase, endonuclease/exonuclease/phosphatase family</fullName>
    </submittedName>
</protein>
<gene>
    <name evidence="3" type="ORF">SAMN05192573_12170</name>
</gene>
<dbReference type="Pfam" id="PF03372">
    <property type="entry name" value="Exo_endo_phos"/>
    <property type="match status" value="1"/>
</dbReference>
<dbReference type="CDD" id="cd09083">
    <property type="entry name" value="EEP-1"/>
    <property type="match status" value="1"/>
</dbReference>
<keyword evidence="4" id="KW-1185">Reference proteome</keyword>
<keyword evidence="3" id="KW-0255">Endonuclease</keyword>
<feature type="chain" id="PRO_5011569152" evidence="1">
    <location>
        <begin position="21"/>
        <end position="293"/>
    </location>
</feature>
<dbReference type="AlphaFoldDB" id="A0A1G8KTJ0"/>
<dbReference type="RefSeq" id="WP_091175100.1">
    <property type="nucleotide sequence ID" value="NZ_FNCG01000021.1"/>
</dbReference>
<reference evidence="4" key="1">
    <citation type="submission" date="2016-10" db="EMBL/GenBank/DDBJ databases">
        <authorList>
            <person name="Varghese N."/>
            <person name="Submissions S."/>
        </authorList>
    </citation>
    <scope>NUCLEOTIDE SEQUENCE [LARGE SCALE GENOMIC DNA]</scope>
    <source>
        <strain evidence="4">Gh-67</strain>
    </source>
</reference>
<name>A0A1G8KTJ0_9SPHI</name>
<dbReference type="PANTHER" id="PTHR12121:SF36">
    <property type="entry name" value="ENDONUCLEASE_EXONUCLEASE_PHOSPHATASE DOMAIN-CONTAINING PROTEIN"/>
    <property type="match status" value="1"/>
</dbReference>
<feature type="signal peptide" evidence="1">
    <location>
        <begin position="1"/>
        <end position="20"/>
    </location>
</feature>
<organism evidence="3 4">
    <name type="scientific">Mucilaginibacter gossypii</name>
    <dbReference type="NCBI Taxonomy" id="551996"/>
    <lineage>
        <taxon>Bacteria</taxon>
        <taxon>Pseudomonadati</taxon>
        <taxon>Bacteroidota</taxon>
        <taxon>Sphingobacteriia</taxon>
        <taxon>Sphingobacteriales</taxon>
        <taxon>Sphingobacteriaceae</taxon>
        <taxon>Mucilaginibacter</taxon>
    </lineage>
</organism>
<dbReference type="InterPro" id="IPR050410">
    <property type="entry name" value="CCR4/nocturin_mRNA_transcr"/>
</dbReference>
<dbReference type="Gene3D" id="3.60.10.10">
    <property type="entry name" value="Endonuclease/exonuclease/phosphatase"/>
    <property type="match status" value="1"/>
</dbReference>
<evidence type="ECO:0000256" key="1">
    <source>
        <dbReference type="SAM" id="SignalP"/>
    </source>
</evidence>
<dbReference type="EMBL" id="FNCG01000021">
    <property type="protein sequence ID" value="SDI46731.1"/>
    <property type="molecule type" value="Genomic_DNA"/>
</dbReference>
<dbReference type="GO" id="GO:0004519">
    <property type="term" value="F:endonuclease activity"/>
    <property type="evidence" value="ECO:0007669"/>
    <property type="project" value="UniProtKB-KW"/>
</dbReference>
<proteinExistence type="predicted"/>
<dbReference type="InterPro" id="IPR005135">
    <property type="entry name" value="Endo/exonuclease/phosphatase"/>
</dbReference>
<evidence type="ECO:0000259" key="2">
    <source>
        <dbReference type="Pfam" id="PF03372"/>
    </source>
</evidence>
<dbReference type="InterPro" id="IPR036691">
    <property type="entry name" value="Endo/exonu/phosph_ase_sf"/>
</dbReference>
<evidence type="ECO:0000313" key="4">
    <source>
        <dbReference type="Proteomes" id="UP000199705"/>
    </source>
</evidence>
<keyword evidence="1" id="KW-0732">Signal</keyword>
<dbReference type="SUPFAM" id="SSF56219">
    <property type="entry name" value="DNase I-like"/>
    <property type="match status" value="1"/>
</dbReference>
<keyword evidence="3" id="KW-0269">Exonuclease</keyword>
<evidence type="ECO:0000313" key="3">
    <source>
        <dbReference type="EMBL" id="SDI46731.1"/>
    </source>
</evidence>
<dbReference type="Proteomes" id="UP000199705">
    <property type="component" value="Unassembled WGS sequence"/>
</dbReference>
<keyword evidence="3" id="KW-0378">Hydrolase</keyword>
<feature type="domain" description="Endonuclease/exonuclease/phosphatase" evidence="2">
    <location>
        <begin position="27"/>
        <end position="283"/>
    </location>
</feature>
<keyword evidence="3" id="KW-0540">Nuclease</keyword>